<keyword evidence="1" id="KW-1133">Transmembrane helix</keyword>
<dbReference type="Proteomes" id="UP000177130">
    <property type="component" value="Unassembled WGS sequence"/>
</dbReference>
<reference evidence="2 3" key="1">
    <citation type="journal article" date="2016" name="Nat. Commun.">
        <title>Thousands of microbial genomes shed light on interconnected biogeochemical processes in an aquifer system.</title>
        <authorList>
            <person name="Anantharaman K."/>
            <person name="Brown C.T."/>
            <person name="Hug L.A."/>
            <person name="Sharon I."/>
            <person name="Castelle C.J."/>
            <person name="Probst A.J."/>
            <person name="Thomas B.C."/>
            <person name="Singh A."/>
            <person name="Wilkins M.J."/>
            <person name="Karaoz U."/>
            <person name="Brodie E.L."/>
            <person name="Williams K.H."/>
            <person name="Hubbard S.S."/>
            <person name="Banfield J.F."/>
        </authorList>
    </citation>
    <scope>NUCLEOTIDE SEQUENCE [LARGE SCALE GENOMIC DNA]</scope>
</reference>
<dbReference type="STRING" id="1802306.A3C72_04925"/>
<protein>
    <submittedName>
        <fullName evidence="2">Uncharacterized protein</fullName>
    </submittedName>
</protein>
<dbReference type="EMBL" id="MHRK01000016">
    <property type="protein sequence ID" value="OHA24210.1"/>
    <property type="molecule type" value="Genomic_DNA"/>
</dbReference>
<evidence type="ECO:0000313" key="3">
    <source>
        <dbReference type="Proteomes" id="UP000177130"/>
    </source>
</evidence>
<accession>A0A1G2MJV6</accession>
<proteinExistence type="predicted"/>
<sequence>MHLDLKDQKVQMGIAAVIFVLIFMGWFIFFRGKEDDSVLTEVSADPIEKIIGRELLASLESMKGVSLDTSLFERDVFKSFQDFSVDVPQQPFGRRDPFAPIGFEVSN</sequence>
<evidence type="ECO:0000313" key="2">
    <source>
        <dbReference type="EMBL" id="OHA24210.1"/>
    </source>
</evidence>
<feature type="transmembrane region" description="Helical" evidence="1">
    <location>
        <begin position="12"/>
        <end position="30"/>
    </location>
</feature>
<organism evidence="2 3">
    <name type="scientific">Candidatus Taylorbacteria bacterium RIFCSPHIGHO2_02_FULL_43_32b</name>
    <dbReference type="NCBI Taxonomy" id="1802306"/>
    <lineage>
        <taxon>Bacteria</taxon>
        <taxon>Candidatus Tayloriibacteriota</taxon>
    </lineage>
</organism>
<dbReference type="AlphaFoldDB" id="A0A1G2MJV6"/>
<gene>
    <name evidence="2" type="ORF">A3C72_04925</name>
</gene>
<comment type="caution">
    <text evidence="2">The sequence shown here is derived from an EMBL/GenBank/DDBJ whole genome shotgun (WGS) entry which is preliminary data.</text>
</comment>
<evidence type="ECO:0000256" key="1">
    <source>
        <dbReference type="SAM" id="Phobius"/>
    </source>
</evidence>
<keyword evidence="1" id="KW-0812">Transmembrane</keyword>
<keyword evidence="1" id="KW-0472">Membrane</keyword>
<name>A0A1G2MJV6_9BACT</name>